<reference evidence="2 3" key="1">
    <citation type="journal article" date="2019" name="Genome Biol. Evol.">
        <title>Insights into the evolution of the New World diploid cottons (Gossypium, subgenus Houzingenia) based on genome sequencing.</title>
        <authorList>
            <person name="Grover C.E."/>
            <person name="Arick M.A. 2nd"/>
            <person name="Thrash A."/>
            <person name="Conover J.L."/>
            <person name="Sanders W.S."/>
            <person name="Peterson D.G."/>
            <person name="Frelichowski J.E."/>
            <person name="Scheffler J.A."/>
            <person name="Scheffler B.E."/>
            <person name="Wendel J.F."/>
        </authorList>
    </citation>
    <scope>NUCLEOTIDE SEQUENCE [LARGE SCALE GENOMIC DNA]</scope>
    <source>
        <strain evidence="2">27</strain>
        <tissue evidence="2">Leaf</tissue>
    </source>
</reference>
<feature type="region of interest" description="Disordered" evidence="1">
    <location>
        <begin position="15"/>
        <end position="37"/>
    </location>
</feature>
<dbReference type="EMBL" id="JABFAC010000013">
    <property type="protein sequence ID" value="MBA0632303.1"/>
    <property type="molecule type" value="Genomic_DNA"/>
</dbReference>
<name>A0A7J8T272_GOSDV</name>
<comment type="caution">
    <text evidence="2">The sequence shown here is derived from an EMBL/GenBank/DDBJ whole genome shotgun (WGS) entry which is preliminary data.</text>
</comment>
<organism evidence="2 3">
    <name type="scientific">Gossypium davidsonii</name>
    <name type="common">Davidson's cotton</name>
    <name type="synonym">Gossypium klotzschianum subsp. davidsonii</name>
    <dbReference type="NCBI Taxonomy" id="34287"/>
    <lineage>
        <taxon>Eukaryota</taxon>
        <taxon>Viridiplantae</taxon>
        <taxon>Streptophyta</taxon>
        <taxon>Embryophyta</taxon>
        <taxon>Tracheophyta</taxon>
        <taxon>Spermatophyta</taxon>
        <taxon>Magnoliopsida</taxon>
        <taxon>eudicotyledons</taxon>
        <taxon>Gunneridae</taxon>
        <taxon>Pentapetalae</taxon>
        <taxon>rosids</taxon>
        <taxon>malvids</taxon>
        <taxon>Malvales</taxon>
        <taxon>Malvaceae</taxon>
        <taxon>Malvoideae</taxon>
        <taxon>Gossypium</taxon>
    </lineage>
</organism>
<protein>
    <submittedName>
        <fullName evidence="2">Uncharacterized protein</fullName>
    </submittedName>
</protein>
<proteinExistence type="predicted"/>
<gene>
    <name evidence="2" type="ORF">Godav_001069</name>
</gene>
<evidence type="ECO:0000313" key="2">
    <source>
        <dbReference type="EMBL" id="MBA0632303.1"/>
    </source>
</evidence>
<sequence length="37" mass="4260">MIHLLLKIIKNSDEEKTSADQELKINNQSDEEKTSTD</sequence>
<accession>A0A7J8T272</accession>
<evidence type="ECO:0000256" key="1">
    <source>
        <dbReference type="SAM" id="MobiDB-lite"/>
    </source>
</evidence>
<evidence type="ECO:0000313" key="3">
    <source>
        <dbReference type="Proteomes" id="UP000593561"/>
    </source>
</evidence>
<dbReference type="Proteomes" id="UP000593561">
    <property type="component" value="Unassembled WGS sequence"/>
</dbReference>
<dbReference type="AlphaFoldDB" id="A0A7J8T272"/>
<keyword evidence="3" id="KW-1185">Reference proteome</keyword>